<dbReference type="GO" id="GO:0005524">
    <property type="term" value="F:ATP binding"/>
    <property type="evidence" value="ECO:0007669"/>
    <property type="project" value="UniProtKB-KW"/>
</dbReference>
<keyword evidence="5" id="KW-0963">Cytoplasm</keyword>
<dbReference type="FunFam" id="3.40.50.300:FF:001091">
    <property type="entry name" value="Probable disease resistance protein At1g61300"/>
    <property type="match status" value="1"/>
</dbReference>
<dbReference type="InterPro" id="IPR002182">
    <property type="entry name" value="NB-ARC"/>
</dbReference>
<feature type="domain" description="Late blight resistance protein R1A-like N-terminal" evidence="14">
    <location>
        <begin position="101"/>
        <end position="275"/>
    </location>
</feature>
<dbReference type="FunFam" id="1.10.10.10:FF:000322">
    <property type="entry name" value="Probable disease resistance protein At1g63360"/>
    <property type="match status" value="1"/>
</dbReference>
<dbReference type="PANTHER" id="PTHR23155:SF1152">
    <property type="entry name" value="AAA+ ATPASE DOMAIN-CONTAINING PROTEIN"/>
    <property type="match status" value="1"/>
</dbReference>
<dbReference type="Gramene" id="CDP19132">
    <property type="protein sequence ID" value="CDP19132"/>
    <property type="gene ID" value="GSCOC_T00009389001"/>
</dbReference>
<dbReference type="Proteomes" id="UP000295252">
    <property type="component" value="Chromosome I"/>
</dbReference>
<dbReference type="Gene3D" id="1.10.8.430">
    <property type="entry name" value="Helical domain of apoptotic protease-activating factors"/>
    <property type="match status" value="1"/>
</dbReference>
<keyword evidence="7" id="KW-0381">Hypersensitive response</keyword>
<evidence type="ECO:0000256" key="9">
    <source>
        <dbReference type="ARBA" id="ARBA00022741"/>
    </source>
</evidence>
<evidence type="ECO:0000259" key="13">
    <source>
        <dbReference type="Pfam" id="PF00931"/>
    </source>
</evidence>
<dbReference type="InterPro" id="IPR042197">
    <property type="entry name" value="Apaf_helical"/>
</dbReference>
<dbReference type="GO" id="GO:0016020">
    <property type="term" value="C:membrane"/>
    <property type="evidence" value="ECO:0007669"/>
    <property type="project" value="UniProtKB-SubCell"/>
</dbReference>
<keyword evidence="9" id="KW-0547">Nucleotide-binding</keyword>
<keyword evidence="6" id="KW-0433">Leucine-rich repeat</keyword>
<dbReference type="PhylomeDB" id="A0A068VEW5"/>
<comment type="subcellular location">
    <subcellularLocation>
        <location evidence="3">Cytoplasm</location>
    </subcellularLocation>
    <subcellularLocation>
        <location evidence="2">Membrane</location>
        <topology evidence="2">Peripheral membrane protein</topology>
    </subcellularLocation>
</comment>
<evidence type="ECO:0000256" key="6">
    <source>
        <dbReference type="ARBA" id="ARBA00022614"/>
    </source>
</evidence>
<evidence type="ECO:0000256" key="10">
    <source>
        <dbReference type="ARBA" id="ARBA00022821"/>
    </source>
</evidence>
<dbReference type="GO" id="GO:0051607">
    <property type="term" value="P:defense response to virus"/>
    <property type="evidence" value="ECO:0007669"/>
    <property type="project" value="UniProtKB-ARBA"/>
</dbReference>
<comment type="similarity">
    <text evidence="4">Belongs to the disease resistance NB-LRR family.</text>
</comment>
<keyword evidence="17" id="KW-1185">Reference proteome</keyword>
<dbReference type="SUPFAM" id="SSF52058">
    <property type="entry name" value="L domain-like"/>
    <property type="match status" value="1"/>
</dbReference>
<dbReference type="SUPFAM" id="SSF52540">
    <property type="entry name" value="P-loop containing nucleoside triphosphate hydrolases"/>
    <property type="match status" value="1"/>
</dbReference>
<dbReference type="AlphaFoldDB" id="A0A068VEW5"/>
<evidence type="ECO:0000313" key="16">
    <source>
        <dbReference type="EMBL" id="CDP19132.1"/>
    </source>
</evidence>
<dbReference type="InterPro" id="IPR044974">
    <property type="entry name" value="Disease_R_plants"/>
</dbReference>
<evidence type="ECO:0000256" key="7">
    <source>
        <dbReference type="ARBA" id="ARBA00022667"/>
    </source>
</evidence>
<dbReference type="InterPro" id="IPR032675">
    <property type="entry name" value="LRR_dom_sf"/>
</dbReference>
<dbReference type="PRINTS" id="PR00364">
    <property type="entry name" value="DISEASERSIST"/>
</dbReference>
<name>A0A068VEW5_COFCA</name>
<evidence type="ECO:0000256" key="4">
    <source>
        <dbReference type="ARBA" id="ARBA00008894"/>
    </source>
</evidence>
<dbReference type="InterPro" id="IPR058922">
    <property type="entry name" value="WHD_DRP"/>
</dbReference>
<evidence type="ECO:0000256" key="2">
    <source>
        <dbReference type="ARBA" id="ARBA00004170"/>
    </source>
</evidence>
<keyword evidence="12" id="KW-0175">Coiled coil</keyword>
<evidence type="ECO:0000313" key="17">
    <source>
        <dbReference type="Proteomes" id="UP000295252"/>
    </source>
</evidence>
<proteinExistence type="inferred from homology"/>
<dbReference type="Gene3D" id="1.10.10.10">
    <property type="entry name" value="Winged helix-like DNA-binding domain superfamily/Winged helix DNA-binding domain"/>
    <property type="match status" value="1"/>
</dbReference>
<dbReference type="PANTHER" id="PTHR23155">
    <property type="entry name" value="DISEASE RESISTANCE PROTEIN RP"/>
    <property type="match status" value="1"/>
</dbReference>
<dbReference type="GO" id="GO:0009626">
    <property type="term" value="P:plant-type hypersensitive response"/>
    <property type="evidence" value="ECO:0007669"/>
    <property type="project" value="UniProtKB-KW"/>
</dbReference>
<dbReference type="InterPro" id="IPR027417">
    <property type="entry name" value="P-loop_NTPase"/>
</dbReference>
<accession>A0A068VEW5</accession>
<organism evidence="16 17">
    <name type="scientific">Coffea canephora</name>
    <name type="common">Robusta coffee</name>
    <dbReference type="NCBI Taxonomy" id="49390"/>
    <lineage>
        <taxon>Eukaryota</taxon>
        <taxon>Viridiplantae</taxon>
        <taxon>Streptophyta</taxon>
        <taxon>Embryophyta</taxon>
        <taxon>Tracheophyta</taxon>
        <taxon>Spermatophyta</taxon>
        <taxon>Magnoliopsida</taxon>
        <taxon>eudicotyledons</taxon>
        <taxon>Gunneridae</taxon>
        <taxon>Pentapetalae</taxon>
        <taxon>asterids</taxon>
        <taxon>lamiids</taxon>
        <taxon>Gentianales</taxon>
        <taxon>Rubiaceae</taxon>
        <taxon>Ixoroideae</taxon>
        <taxon>Gardenieae complex</taxon>
        <taxon>Bertiereae - Coffeeae clade</taxon>
        <taxon>Coffeeae</taxon>
        <taxon>Coffea</taxon>
    </lineage>
</organism>
<evidence type="ECO:0000256" key="12">
    <source>
        <dbReference type="ARBA" id="ARBA00023054"/>
    </source>
</evidence>
<sequence>MVHTCVDTVLEDLEYLEKGLFFDRGDLVEKLKVELRFLRTFLWCSSGWRNCSDGGYLRSHLMNIESVLRKAGEDLSFARDRAISGSLNEKLDHVVDDLLEKVEAFKVEIGEDFIDWAKHSLEPNNAMSGEVLVEFFDCVLVNLKDLLKFEGNLILSLKEQISALEVKLRFLRNFVIFTNRQCSGYENIGLFFTSIEDAANKVAAITYLCCLQRTAESKGEVNEMLSDLLVKIKPSTSDIIEMFVGILKASKISRSDIYVVGEVVVNFVNFLLEILRPANDQVEQLREGLILIMAFLIDPPENYKWEGKQISSQTDAVVSQVASLCSFYADKTEGQIPVEKDQLLADMIEKIAGIKTKVGEIFPEVSGPPSSFFPRVDKLGIVDSFLRNLMGLLESRANSIVFLKHQFEKLLSDLEFLRAFLVDTAKQQNELEDLVYMWSYIAGVTNEVEFVIDSFLVGDYPVWYYKLRVSVAVDVIELIKSKVRAFCDHHNHNLYLQKSMSSDPVLSEVNSPKIDGTLVGFLDEAETIRVKLTRGGMQLDIVAIVGMAGLGKTTLAMRLYHEPSVARHFHVRAWCCISQVYEKRDLLLTILNQIIELTDQIRGMKTEDLDEVLYKSLKKERFFIVMDDMWSTGAWDDLKRSFPDDRNGSRIMFTTRHREVALEAKSDCDPHALRFFSDGESWELLEKRVFQQQKCPEELVELGRQIATACKGLPLSIVLVAGILARTQKRKDWWMQVVDSLSSKLVGEMEQCKDILGLSFKHLPDHLKPCFLYFGALPQGEEIAIRKLIRLWAAEGLVCNNDVAEDYLMDLVNRSLVIVSKRRSKDHGVKTCHVHDLLHDYCVARAKEECFLMHIFDDDVREPDLSDLICQFEGHMAPDIVEYDVRRLSVFSTWERFRNRMPCGPRVRSLMFFSANVTSQFKYQSSFSSHISRIFNNFKHLKVLDLGRINVGDSFPGQVEKLVLLRYLALRGRIKSIPSSIANLWNLETLIVKGLKGEVTLPDTILEMASLRHLHINNRVVFSLDDSEPGDTSQSNLETCSTLSLSHGICAEMIIRRLVNIRKLKSIFFESWNDLANCNRFPVLHCLSRLESLKLLYHGSIMFPCEMSLPLSLRKLTLSKFRLPWDEMSTILKLPNLEVLKLLHRAFEGEQWNMGDAEFLKLKFLKLDTLKLVQWNASSDNFPCLEQLVLQKCKQLEEIPSSFGDIATLEKIEVQWCSISASKSATDIEAEEPDIKVLIHPPLVESSSE</sequence>
<dbReference type="InParanoid" id="A0A068VEW5"/>
<evidence type="ECO:0000256" key="3">
    <source>
        <dbReference type="ARBA" id="ARBA00004496"/>
    </source>
</evidence>
<comment type="function">
    <text evidence="1">Confers resistance to late blight (Phytophthora infestans) races carrying the avirulence gene Avr1. Resistance proteins guard the plant against pathogens that contain an appropriate avirulence protein via an indirect interaction with this avirulence protein. That triggers a defense system including the hypersensitive response, which restricts the pathogen growth.</text>
</comment>
<reference evidence="17" key="1">
    <citation type="journal article" date="2014" name="Science">
        <title>The coffee genome provides insight into the convergent evolution of caffeine biosynthesis.</title>
        <authorList>
            <person name="Denoeud F."/>
            <person name="Carretero-Paulet L."/>
            <person name="Dereeper A."/>
            <person name="Droc G."/>
            <person name="Guyot R."/>
            <person name="Pietrella M."/>
            <person name="Zheng C."/>
            <person name="Alberti A."/>
            <person name="Anthony F."/>
            <person name="Aprea G."/>
            <person name="Aury J.M."/>
            <person name="Bento P."/>
            <person name="Bernard M."/>
            <person name="Bocs S."/>
            <person name="Campa C."/>
            <person name="Cenci A."/>
            <person name="Combes M.C."/>
            <person name="Crouzillat D."/>
            <person name="Da Silva C."/>
            <person name="Daddiego L."/>
            <person name="De Bellis F."/>
            <person name="Dussert S."/>
            <person name="Garsmeur O."/>
            <person name="Gayraud T."/>
            <person name="Guignon V."/>
            <person name="Jahn K."/>
            <person name="Jamilloux V."/>
            <person name="Joet T."/>
            <person name="Labadie K."/>
            <person name="Lan T."/>
            <person name="Leclercq J."/>
            <person name="Lepelley M."/>
            <person name="Leroy T."/>
            <person name="Li L.T."/>
            <person name="Librado P."/>
            <person name="Lopez L."/>
            <person name="Munoz A."/>
            <person name="Noel B."/>
            <person name="Pallavicini A."/>
            <person name="Perrotta G."/>
            <person name="Poncet V."/>
            <person name="Pot D."/>
            <person name="Priyono X."/>
            <person name="Rigoreau M."/>
            <person name="Rouard M."/>
            <person name="Rozas J."/>
            <person name="Tranchant-Dubreuil C."/>
            <person name="VanBuren R."/>
            <person name="Zhang Q."/>
            <person name="Andrade A.C."/>
            <person name="Argout X."/>
            <person name="Bertrand B."/>
            <person name="de Kochko A."/>
            <person name="Graziosi G."/>
            <person name="Henry R.J."/>
            <person name="Jayarama X."/>
            <person name="Ming R."/>
            <person name="Nagai C."/>
            <person name="Rounsley S."/>
            <person name="Sankoff D."/>
            <person name="Giuliano G."/>
            <person name="Albert V.A."/>
            <person name="Wincker P."/>
            <person name="Lashermes P."/>
        </authorList>
    </citation>
    <scope>NUCLEOTIDE SEQUENCE [LARGE SCALE GENOMIC DNA]</scope>
    <source>
        <strain evidence="17">cv. DH200-94</strain>
    </source>
</reference>
<dbReference type="InterPro" id="IPR021929">
    <property type="entry name" value="R1A-like_N"/>
</dbReference>
<evidence type="ECO:0000256" key="5">
    <source>
        <dbReference type="ARBA" id="ARBA00022490"/>
    </source>
</evidence>
<dbReference type="InterPro" id="IPR036388">
    <property type="entry name" value="WH-like_DNA-bd_sf"/>
</dbReference>
<evidence type="ECO:0000256" key="1">
    <source>
        <dbReference type="ARBA" id="ARBA00002074"/>
    </source>
</evidence>
<dbReference type="GO" id="GO:0005737">
    <property type="term" value="C:cytoplasm"/>
    <property type="evidence" value="ECO:0007669"/>
    <property type="project" value="UniProtKB-SubCell"/>
</dbReference>
<evidence type="ECO:0000256" key="11">
    <source>
        <dbReference type="ARBA" id="ARBA00022840"/>
    </source>
</evidence>
<dbReference type="GO" id="GO:0043531">
    <property type="term" value="F:ADP binding"/>
    <property type="evidence" value="ECO:0007669"/>
    <property type="project" value="InterPro"/>
</dbReference>
<dbReference type="CDD" id="cd14798">
    <property type="entry name" value="RX-CC_like"/>
    <property type="match status" value="1"/>
</dbReference>
<feature type="domain" description="Disease resistance protein winged helix" evidence="15">
    <location>
        <begin position="778"/>
        <end position="840"/>
    </location>
</feature>
<keyword evidence="8" id="KW-0677">Repeat</keyword>
<feature type="domain" description="NB-ARC" evidence="13">
    <location>
        <begin position="526"/>
        <end position="694"/>
    </location>
</feature>
<dbReference type="Pfam" id="PF23559">
    <property type="entry name" value="WHD_DRP"/>
    <property type="match status" value="1"/>
</dbReference>
<dbReference type="OMA" id="WNDLANC"/>
<evidence type="ECO:0000256" key="8">
    <source>
        <dbReference type="ARBA" id="ARBA00022737"/>
    </source>
</evidence>
<dbReference type="Gene3D" id="3.80.10.10">
    <property type="entry name" value="Ribonuclease Inhibitor"/>
    <property type="match status" value="1"/>
</dbReference>
<protein>
    <submittedName>
        <fullName evidence="16">Uncharacterized protein</fullName>
    </submittedName>
</protein>
<evidence type="ECO:0000259" key="14">
    <source>
        <dbReference type="Pfam" id="PF12061"/>
    </source>
</evidence>
<gene>
    <name evidence="16" type="ORF">GSCOC_T00009389001</name>
</gene>
<dbReference type="Gene3D" id="3.40.50.300">
    <property type="entry name" value="P-loop containing nucleotide triphosphate hydrolases"/>
    <property type="match status" value="1"/>
</dbReference>
<dbReference type="Pfam" id="PF12061">
    <property type="entry name" value="NB-LRR"/>
    <property type="match status" value="1"/>
</dbReference>
<dbReference type="EMBL" id="HG739438">
    <property type="protein sequence ID" value="CDP19132.1"/>
    <property type="molecule type" value="Genomic_DNA"/>
</dbReference>
<dbReference type="InterPro" id="IPR038005">
    <property type="entry name" value="RX-like_CC"/>
</dbReference>
<keyword evidence="10" id="KW-0611">Plant defense</keyword>
<evidence type="ECO:0000259" key="15">
    <source>
        <dbReference type="Pfam" id="PF23559"/>
    </source>
</evidence>
<dbReference type="Pfam" id="PF00931">
    <property type="entry name" value="NB-ARC"/>
    <property type="match status" value="1"/>
</dbReference>
<keyword evidence="11" id="KW-0067">ATP-binding</keyword>